<protein>
    <submittedName>
        <fullName evidence="1">Uncharacterized protein</fullName>
    </submittedName>
</protein>
<sequence length="130" mass="14846">KATSYELRRAILGILVINLSRQLGKFVVSNKILELYNSEYSTIFARLTNSTSDIEKTIKRTILNREYTKRITQTLRPLVPEGTTYYTSKKTVVDILSYVYKLVTEGLTIRYKSKGAISDNIYSIGIARLV</sequence>
<organism evidence="1 2">
    <name type="scientific">Sphaerulina musiva (strain SO2202)</name>
    <name type="common">Poplar stem canker fungus</name>
    <name type="synonym">Septoria musiva</name>
    <dbReference type="NCBI Taxonomy" id="692275"/>
    <lineage>
        <taxon>Eukaryota</taxon>
        <taxon>Fungi</taxon>
        <taxon>Dikarya</taxon>
        <taxon>Ascomycota</taxon>
        <taxon>Pezizomycotina</taxon>
        <taxon>Dothideomycetes</taxon>
        <taxon>Dothideomycetidae</taxon>
        <taxon>Mycosphaerellales</taxon>
        <taxon>Mycosphaerellaceae</taxon>
        <taxon>Sphaerulina</taxon>
    </lineage>
</organism>
<evidence type="ECO:0000313" key="1">
    <source>
        <dbReference type="EMBL" id="EMF08558.1"/>
    </source>
</evidence>
<dbReference type="AlphaFoldDB" id="M3BR10"/>
<evidence type="ECO:0000313" key="2">
    <source>
        <dbReference type="Proteomes" id="UP000016931"/>
    </source>
</evidence>
<dbReference type="GeneID" id="27906408"/>
<gene>
    <name evidence="1" type="ORF">SEPMUDRAFT_53674</name>
</gene>
<dbReference type="Proteomes" id="UP000016931">
    <property type="component" value="Unassembled WGS sequence"/>
</dbReference>
<feature type="non-terminal residue" evidence="1">
    <location>
        <position position="1"/>
    </location>
</feature>
<dbReference type="HOGENOM" id="CLU_1943258_0_0_1"/>
<dbReference type="EMBL" id="KB456271">
    <property type="protein sequence ID" value="EMF08558.1"/>
    <property type="molecule type" value="Genomic_DNA"/>
</dbReference>
<proteinExistence type="predicted"/>
<reference evidence="1 2" key="1">
    <citation type="journal article" date="2012" name="PLoS Pathog.">
        <title>Diverse lifestyles and strategies of plant pathogenesis encoded in the genomes of eighteen Dothideomycetes fungi.</title>
        <authorList>
            <person name="Ohm R.A."/>
            <person name="Feau N."/>
            <person name="Henrissat B."/>
            <person name="Schoch C.L."/>
            <person name="Horwitz B.A."/>
            <person name="Barry K.W."/>
            <person name="Condon B.J."/>
            <person name="Copeland A.C."/>
            <person name="Dhillon B."/>
            <person name="Glaser F."/>
            <person name="Hesse C.N."/>
            <person name="Kosti I."/>
            <person name="LaButti K."/>
            <person name="Lindquist E.A."/>
            <person name="Lucas S."/>
            <person name="Salamov A.A."/>
            <person name="Bradshaw R.E."/>
            <person name="Ciuffetti L."/>
            <person name="Hamelin R.C."/>
            <person name="Kema G.H.J."/>
            <person name="Lawrence C."/>
            <person name="Scott J.A."/>
            <person name="Spatafora J.W."/>
            <person name="Turgeon B.G."/>
            <person name="de Wit P.J.G.M."/>
            <person name="Zhong S."/>
            <person name="Goodwin S.B."/>
            <person name="Grigoriev I.V."/>
        </authorList>
    </citation>
    <scope>NUCLEOTIDE SEQUENCE [LARGE SCALE GENOMIC DNA]</scope>
    <source>
        <strain evidence="1 2">SO2202</strain>
    </source>
</reference>
<dbReference type="RefSeq" id="XP_016756679.1">
    <property type="nucleotide sequence ID" value="XM_016909271.1"/>
</dbReference>
<name>M3BR10_SPHMS</name>
<accession>M3BR10</accession>
<keyword evidence="2" id="KW-1185">Reference proteome</keyword>